<keyword evidence="1" id="KW-0812">Transmembrane</keyword>
<feature type="transmembrane region" description="Helical" evidence="1">
    <location>
        <begin position="54"/>
        <end position="75"/>
    </location>
</feature>
<accession>A0ABD1WZ58</accession>
<gene>
    <name evidence="2" type="ORF">Fot_08626</name>
</gene>
<keyword evidence="1" id="KW-0472">Membrane</keyword>
<comment type="caution">
    <text evidence="2">The sequence shown here is derived from an EMBL/GenBank/DDBJ whole genome shotgun (WGS) entry which is preliminary data.</text>
</comment>
<organism evidence="2 3">
    <name type="scientific">Forsythia ovata</name>
    <dbReference type="NCBI Taxonomy" id="205694"/>
    <lineage>
        <taxon>Eukaryota</taxon>
        <taxon>Viridiplantae</taxon>
        <taxon>Streptophyta</taxon>
        <taxon>Embryophyta</taxon>
        <taxon>Tracheophyta</taxon>
        <taxon>Spermatophyta</taxon>
        <taxon>Magnoliopsida</taxon>
        <taxon>eudicotyledons</taxon>
        <taxon>Gunneridae</taxon>
        <taxon>Pentapetalae</taxon>
        <taxon>asterids</taxon>
        <taxon>lamiids</taxon>
        <taxon>Lamiales</taxon>
        <taxon>Oleaceae</taxon>
        <taxon>Forsythieae</taxon>
        <taxon>Forsythia</taxon>
    </lineage>
</organism>
<dbReference type="Proteomes" id="UP001604277">
    <property type="component" value="Unassembled WGS sequence"/>
</dbReference>
<feature type="transmembrane region" description="Helical" evidence="1">
    <location>
        <begin position="24"/>
        <end position="42"/>
    </location>
</feature>
<keyword evidence="1" id="KW-1133">Transmembrane helix</keyword>
<evidence type="ECO:0000256" key="1">
    <source>
        <dbReference type="SAM" id="Phobius"/>
    </source>
</evidence>
<proteinExistence type="predicted"/>
<dbReference type="AlphaFoldDB" id="A0ABD1WZ58"/>
<reference evidence="3" key="1">
    <citation type="submission" date="2024-07" db="EMBL/GenBank/DDBJ databases">
        <title>Two chromosome-level genome assemblies of Korean endemic species Abeliophyllum distichum and Forsythia ovata (Oleaceae).</title>
        <authorList>
            <person name="Jang H."/>
        </authorList>
    </citation>
    <scope>NUCLEOTIDE SEQUENCE [LARGE SCALE GENOMIC DNA]</scope>
</reference>
<evidence type="ECO:0000313" key="3">
    <source>
        <dbReference type="Proteomes" id="UP001604277"/>
    </source>
</evidence>
<name>A0ABD1WZ58_9LAMI</name>
<sequence>MCGAYAYDIYRNEVIVNEANMQKITSWTIMLTCIRVLVLTSAASSVSLNSSLRFTLCGIGCDILLLSGLVMLTWIDQDDLRTTLGTREVSHLKKVLVSFGGKNSKPASLHFRVVWASCNARHVQYLGSGSRYFIVCLLSCVDVTKLCHTLRQKAYFCYRAYIALVNYISKR</sequence>
<keyword evidence="3" id="KW-1185">Reference proteome</keyword>
<protein>
    <submittedName>
        <fullName evidence="2">AA-permease C-terminal domain-containing protein</fullName>
    </submittedName>
</protein>
<evidence type="ECO:0000313" key="2">
    <source>
        <dbReference type="EMBL" id="KAL2555007.1"/>
    </source>
</evidence>
<dbReference type="EMBL" id="JBFOLJ010000002">
    <property type="protein sequence ID" value="KAL2555007.1"/>
    <property type="molecule type" value="Genomic_DNA"/>
</dbReference>